<organism evidence="2 3">
    <name type="scientific">Enhygromyxa salina</name>
    <dbReference type="NCBI Taxonomy" id="215803"/>
    <lineage>
        <taxon>Bacteria</taxon>
        <taxon>Pseudomonadati</taxon>
        <taxon>Myxococcota</taxon>
        <taxon>Polyangia</taxon>
        <taxon>Nannocystales</taxon>
        <taxon>Nannocystaceae</taxon>
        <taxon>Enhygromyxa</taxon>
    </lineage>
</organism>
<evidence type="ECO:0000313" key="3">
    <source>
        <dbReference type="Proteomes" id="UP000237968"/>
    </source>
</evidence>
<feature type="transmembrane region" description="Helical" evidence="1">
    <location>
        <begin position="114"/>
        <end position="134"/>
    </location>
</feature>
<keyword evidence="3" id="KW-1185">Reference proteome</keyword>
<dbReference type="AlphaFoldDB" id="A0A2S9XKA7"/>
<protein>
    <submittedName>
        <fullName evidence="2">Uncharacterized protein</fullName>
    </submittedName>
</protein>
<comment type="caution">
    <text evidence="2">The sequence shown here is derived from an EMBL/GenBank/DDBJ whole genome shotgun (WGS) entry which is preliminary data.</text>
</comment>
<sequence length="176" mass="18740">MPRSRLTLADLATGLTGRGEQFSELKVFADDVEEIVALGRGDTPEQLRPLDREGKRFAFTHDNRPFEVELSGSGVVRVYQSSRPDPDVMLTATAVGAMAGAAVGAASSRKGQNWLGGLVVGMLAGAVFGAGATVSPPRRVLTMAFDAGTGRWQIYDGGLVRWMKEEFRSSAPQPSA</sequence>
<reference evidence="2 3" key="1">
    <citation type="submission" date="2018-03" db="EMBL/GenBank/DDBJ databases">
        <title>Draft Genome Sequences of the Obligatory Marine Myxobacteria Enhygromyxa salina SWB005.</title>
        <authorList>
            <person name="Poehlein A."/>
            <person name="Moghaddam J.A."/>
            <person name="Harms H."/>
            <person name="Alanjari M."/>
            <person name="Koenig G.M."/>
            <person name="Daniel R."/>
            <person name="Schaeberle T.F."/>
        </authorList>
    </citation>
    <scope>NUCLEOTIDE SEQUENCE [LARGE SCALE GENOMIC DNA]</scope>
    <source>
        <strain evidence="2 3">SWB005</strain>
    </source>
</reference>
<keyword evidence="1" id="KW-1133">Transmembrane helix</keyword>
<keyword evidence="1" id="KW-0472">Membrane</keyword>
<accession>A0A2S9XKA7</accession>
<evidence type="ECO:0000256" key="1">
    <source>
        <dbReference type="SAM" id="Phobius"/>
    </source>
</evidence>
<dbReference type="Proteomes" id="UP000237968">
    <property type="component" value="Unassembled WGS sequence"/>
</dbReference>
<gene>
    <name evidence="2" type="ORF">ENSA5_43620</name>
</gene>
<feature type="transmembrane region" description="Helical" evidence="1">
    <location>
        <begin position="88"/>
        <end position="108"/>
    </location>
</feature>
<evidence type="ECO:0000313" key="2">
    <source>
        <dbReference type="EMBL" id="PRP93267.1"/>
    </source>
</evidence>
<keyword evidence="1" id="KW-0812">Transmembrane</keyword>
<name>A0A2S9XKA7_9BACT</name>
<dbReference type="EMBL" id="PVNK01000188">
    <property type="protein sequence ID" value="PRP93267.1"/>
    <property type="molecule type" value="Genomic_DNA"/>
</dbReference>
<proteinExistence type="predicted"/>